<comment type="caution">
    <text evidence="1">The sequence shown here is derived from an EMBL/GenBank/DDBJ whole genome shotgun (WGS) entry which is preliminary data.</text>
</comment>
<accession>A0A323U9J6</accession>
<organism evidence="1 2">
    <name type="scientific">Rhodopseudomonas palustris</name>
    <dbReference type="NCBI Taxonomy" id="1076"/>
    <lineage>
        <taxon>Bacteria</taxon>
        <taxon>Pseudomonadati</taxon>
        <taxon>Pseudomonadota</taxon>
        <taxon>Alphaproteobacteria</taxon>
        <taxon>Hyphomicrobiales</taxon>
        <taxon>Nitrobacteraceae</taxon>
        <taxon>Rhodopseudomonas</taxon>
    </lineage>
</organism>
<reference evidence="1 2" key="1">
    <citation type="submission" date="2018-06" db="EMBL/GenBank/DDBJ databases">
        <title>Draft Whole-Genome Sequence of the purple photosynthetic bacterium Rhodospeudomonas palustris XCP.</title>
        <authorList>
            <person name="Rayyan A."/>
            <person name="Meyer T.E."/>
            <person name="Kyndt J.A."/>
        </authorList>
    </citation>
    <scope>NUCLEOTIDE SEQUENCE [LARGE SCALE GENOMIC DNA]</scope>
    <source>
        <strain evidence="1 2">XCP</strain>
    </source>
</reference>
<proteinExistence type="predicted"/>
<dbReference type="Proteomes" id="UP000248134">
    <property type="component" value="Unassembled WGS sequence"/>
</dbReference>
<evidence type="ECO:0000313" key="1">
    <source>
        <dbReference type="EMBL" id="PZA09121.1"/>
    </source>
</evidence>
<evidence type="ECO:0000313" key="2">
    <source>
        <dbReference type="Proteomes" id="UP000248134"/>
    </source>
</evidence>
<gene>
    <name evidence="1" type="ORF">DNX69_25895</name>
</gene>
<name>A0A323U9J6_RHOPL</name>
<dbReference type="OrthoDB" id="7875908at2"/>
<protein>
    <submittedName>
        <fullName evidence="1">Uncharacterized protein</fullName>
    </submittedName>
</protein>
<sequence>MNKIVREYPVDKLPSDLQEGLPQHGWVEIEFRPKADRQPRVMLAPLAGSVPNLHGSDQDVVRYIRDLREDH</sequence>
<dbReference type="EMBL" id="QKQS01000042">
    <property type="protein sequence ID" value="PZA09121.1"/>
    <property type="molecule type" value="Genomic_DNA"/>
</dbReference>
<dbReference type="AlphaFoldDB" id="A0A323U9J6"/>
<dbReference type="RefSeq" id="WP_110788883.1">
    <property type="nucleotide sequence ID" value="NZ_QKQS01000042.1"/>
</dbReference>